<accession>A0A7W2F8A6</accession>
<name>A0A7W2F8A6_9BURK</name>
<dbReference type="Proteomes" id="UP000573499">
    <property type="component" value="Unassembled WGS sequence"/>
</dbReference>
<reference evidence="2 3" key="1">
    <citation type="submission" date="2020-07" db="EMBL/GenBank/DDBJ databases">
        <title>Novel species isolated from subtropical streams in China.</title>
        <authorList>
            <person name="Lu H."/>
        </authorList>
    </citation>
    <scope>NUCLEOTIDE SEQUENCE [LARGE SCALE GENOMIC DNA]</scope>
    <source>
        <strain evidence="2 3">LX47W</strain>
    </source>
</reference>
<gene>
    <name evidence="2" type="ORF">H3H39_07580</name>
</gene>
<evidence type="ECO:0000313" key="3">
    <source>
        <dbReference type="Proteomes" id="UP000573499"/>
    </source>
</evidence>
<feature type="transmembrane region" description="Helical" evidence="1">
    <location>
        <begin position="6"/>
        <end position="24"/>
    </location>
</feature>
<sequence>MRGRSVPHLMIVGGVALGAALGAMQVMRDMTAPKPALEPVSVASPAPAPAVKKHSRVRQAIAQASQTDKIALALGGSD</sequence>
<organism evidence="2 3">
    <name type="scientific">Rugamonas apoptosis</name>
    <dbReference type="NCBI Taxonomy" id="2758570"/>
    <lineage>
        <taxon>Bacteria</taxon>
        <taxon>Pseudomonadati</taxon>
        <taxon>Pseudomonadota</taxon>
        <taxon>Betaproteobacteria</taxon>
        <taxon>Burkholderiales</taxon>
        <taxon>Oxalobacteraceae</taxon>
        <taxon>Telluria group</taxon>
        <taxon>Rugamonas</taxon>
    </lineage>
</organism>
<dbReference type="RefSeq" id="WP_182152759.1">
    <property type="nucleotide sequence ID" value="NZ_JACEZU010000003.1"/>
</dbReference>
<evidence type="ECO:0000256" key="1">
    <source>
        <dbReference type="SAM" id="Phobius"/>
    </source>
</evidence>
<dbReference type="EMBL" id="JACEZU010000003">
    <property type="protein sequence ID" value="MBA5686916.1"/>
    <property type="molecule type" value="Genomic_DNA"/>
</dbReference>
<evidence type="ECO:0000313" key="2">
    <source>
        <dbReference type="EMBL" id="MBA5686916.1"/>
    </source>
</evidence>
<dbReference type="AlphaFoldDB" id="A0A7W2F8A6"/>
<protein>
    <submittedName>
        <fullName evidence="2">Uncharacterized protein</fullName>
    </submittedName>
</protein>
<comment type="caution">
    <text evidence="2">The sequence shown here is derived from an EMBL/GenBank/DDBJ whole genome shotgun (WGS) entry which is preliminary data.</text>
</comment>
<keyword evidence="1" id="KW-0472">Membrane</keyword>
<proteinExistence type="predicted"/>
<keyword evidence="3" id="KW-1185">Reference proteome</keyword>
<keyword evidence="1" id="KW-1133">Transmembrane helix</keyword>
<keyword evidence="1" id="KW-0812">Transmembrane</keyword>